<organism evidence="3 4">
    <name type="scientific">Araneus ventricosus</name>
    <name type="common">Orbweaver spider</name>
    <name type="synonym">Epeira ventricosa</name>
    <dbReference type="NCBI Taxonomy" id="182803"/>
    <lineage>
        <taxon>Eukaryota</taxon>
        <taxon>Metazoa</taxon>
        <taxon>Ecdysozoa</taxon>
        <taxon>Arthropoda</taxon>
        <taxon>Chelicerata</taxon>
        <taxon>Arachnida</taxon>
        <taxon>Araneae</taxon>
        <taxon>Araneomorphae</taxon>
        <taxon>Entelegynae</taxon>
        <taxon>Araneoidea</taxon>
        <taxon>Araneidae</taxon>
        <taxon>Araneus</taxon>
    </lineage>
</organism>
<dbReference type="EMBL" id="BGPR01002817">
    <property type="protein sequence ID" value="GBM79369.1"/>
    <property type="molecule type" value="Genomic_DNA"/>
</dbReference>
<dbReference type="Pfam" id="PF21787">
    <property type="entry name" value="TNP-like_RNaseH_N"/>
    <property type="match status" value="1"/>
</dbReference>
<keyword evidence="4" id="KW-1185">Reference proteome</keyword>
<name>A0A4Y2IQ73_ARAVE</name>
<dbReference type="Pfam" id="PF21788">
    <property type="entry name" value="TNP-like_GBD"/>
    <property type="match status" value="1"/>
</dbReference>
<proteinExistence type="predicted"/>
<evidence type="ECO:0008006" key="5">
    <source>
        <dbReference type="Google" id="ProtNLM"/>
    </source>
</evidence>
<dbReference type="Proteomes" id="UP000499080">
    <property type="component" value="Unassembled WGS sequence"/>
</dbReference>
<evidence type="ECO:0000313" key="4">
    <source>
        <dbReference type="Proteomes" id="UP000499080"/>
    </source>
</evidence>
<dbReference type="InterPro" id="IPR048366">
    <property type="entry name" value="TNP-like_GBD"/>
</dbReference>
<accession>A0A4Y2IQ73</accession>
<dbReference type="OrthoDB" id="6489732at2759"/>
<dbReference type="InterPro" id="IPR048365">
    <property type="entry name" value="TNP-like_RNaseH_N"/>
</dbReference>
<protein>
    <recommendedName>
        <fullName evidence="5">DNA transposase THAP9</fullName>
    </recommendedName>
</protein>
<reference evidence="3 4" key="1">
    <citation type="journal article" date="2019" name="Sci. Rep.">
        <title>Orb-weaving spider Araneus ventricosus genome elucidates the spidroin gene catalogue.</title>
        <authorList>
            <person name="Kono N."/>
            <person name="Nakamura H."/>
            <person name="Ohtoshi R."/>
            <person name="Moran D.A.P."/>
            <person name="Shinohara A."/>
            <person name="Yoshida Y."/>
            <person name="Fujiwara M."/>
            <person name="Mori M."/>
            <person name="Tomita M."/>
            <person name="Arakawa K."/>
        </authorList>
    </citation>
    <scope>NUCLEOTIDE SEQUENCE [LARGE SCALE GENOMIC DNA]</scope>
</reference>
<evidence type="ECO:0000313" key="3">
    <source>
        <dbReference type="EMBL" id="GBM79369.1"/>
    </source>
</evidence>
<evidence type="ECO:0000259" key="2">
    <source>
        <dbReference type="Pfam" id="PF21788"/>
    </source>
</evidence>
<feature type="domain" description="Transposable element P transposase-like RNase H" evidence="1">
    <location>
        <begin position="75"/>
        <end position="129"/>
    </location>
</feature>
<sequence>MRSRKSGLEKKLRNKYPQLLDIGGDTCHHAHNAAKAFCKPFYMYVEKLAIDMHNDFEWSPDLRAVLSNICDVLNIKCLLVIFLINGLSAPERANLINEALRYTHDTGVDVVSLTFDGTSSNIAAANELGANITANNLVNFFPHPVTSNPIYVILDACHMLKLVRNCLASKGSLYDGENLVNWKYITELGKLQRLQAATKLRLRHVQWYRERNKVKVAAQVLSSSAADALHH</sequence>
<gene>
    <name evidence="3" type="ORF">AVEN_32978_1</name>
</gene>
<dbReference type="AlphaFoldDB" id="A0A4Y2IQ73"/>
<evidence type="ECO:0000259" key="1">
    <source>
        <dbReference type="Pfam" id="PF21787"/>
    </source>
</evidence>
<feature type="domain" description="Transposable element P transposase-like GTP-binding insertion" evidence="2">
    <location>
        <begin position="157"/>
        <end position="231"/>
    </location>
</feature>
<comment type="caution">
    <text evidence="3">The sequence shown here is derived from an EMBL/GenBank/DDBJ whole genome shotgun (WGS) entry which is preliminary data.</text>
</comment>